<evidence type="ECO:0000313" key="4">
    <source>
        <dbReference type="EMBL" id="MDN3574625.1"/>
    </source>
</evidence>
<evidence type="ECO:0000256" key="1">
    <source>
        <dbReference type="SAM" id="MobiDB-lite"/>
    </source>
</evidence>
<sequence>MLNGIPRAGLIAFAGSRSGVSAVEFSLVAPLLILLFMGSIELPRAYMIGKRLDNATATMADLVSRGTYTDLSPVFAALGAIANPYDVTRASVVLTAAGTYQTGSAATTQVCSSAESNGQARATGSTLGPPPAGLDRGGDRFVMTEVTMPYRPVFPLFPGLVRYTYRYKKTWPVRSGQVHNGQSEVVLPGGAPCPK</sequence>
<protein>
    <submittedName>
        <fullName evidence="4">Pilus assembly protein</fullName>
    </submittedName>
</protein>
<reference evidence="5" key="1">
    <citation type="journal article" date="2019" name="Int. J. Syst. Evol. Microbiol.">
        <title>The Global Catalogue of Microorganisms (GCM) 10K type strain sequencing project: providing services to taxonomists for standard genome sequencing and annotation.</title>
        <authorList>
            <consortium name="The Broad Institute Genomics Platform"/>
            <consortium name="The Broad Institute Genome Sequencing Center for Infectious Disease"/>
            <person name="Wu L."/>
            <person name="Ma J."/>
        </authorList>
    </citation>
    <scope>NUCLEOTIDE SEQUENCE [LARGE SCALE GENOMIC DNA]</scope>
    <source>
        <strain evidence="5">CECT 7806</strain>
    </source>
</reference>
<keyword evidence="2" id="KW-1133">Transmembrane helix</keyword>
<feature type="domain" description="TadE-like" evidence="3">
    <location>
        <begin position="19"/>
        <end position="58"/>
    </location>
</feature>
<keyword evidence="2" id="KW-0812">Transmembrane</keyword>
<dbReference type="InterPro" id="IPR012495">
    <property type="entry name" value="TadE-like_dom"/>
</dbReference>
<dbReference type="Proteomes" id="UP001244297">
    <property type="component" value="Unassembled WGS sequence"/>
</dbReference>
<feature type="transmembrane region" description="Helical" evidence="2">
    <location>
        <begin position="20"/>
        <end position="42"/>
    </location>
</feature>
<comment type="caution">
    <text evidence="4">The sequence shown here is derived from an EMBL/GenBank/DDBJ whole genome shotgun (WGS) entry which is preliminary data.</text>
</comment>
<keyword evidence="2" id="KW-0472">Membrane</keyword>
<evidence type="ECO:0000313" key="5">
    <source>
        <dbReference type="Proteomes" id="UP001244297"/>
    </source>
</evidence>
<feature type="region of interest" description="Disordered" evidence="1">
    <location>
        <begin position="116"/>
        <end position="136"/>
    </location>
</feature>
<dbReference type="EMBL" id="JAUFPT010000107">
    <property type="protein sequence ID" value="MDN3574625.1"/>
    <property type="molecule type" value="Genomic_DNA"/>
</dbReference>
<keyword evidence="5" id="KW-1185">Reference proteome</keyword>
<evidence type="ECO:0000256" key="2">
    <source>
        <dbReference type="SAM" id="Phobius"/>
    </source>
</evidence>
<evidence type="ECO:0000259" key="3">
    <source>
        <dbReference type="Pfam" id="PF07811"/>
    </source>
</evidence>
<proteinExistence type="predicted"/>
<dbReference type="RefSeq" id="WP_238286282.1">
    <property type="nucleotide sequence ID" value="NZ_BPQS01000005.1"/>
</dbReference>
<name>A0ABT8AYV7_9HYPH</name>
<feature type="compositionally biased region" description="Polar residues" evidence="1">
    <location>
        <begin position="116"/>
        <end position="126"/>
    </location>
</feature>
<dbReference type="Pfam" id="PF07811">
    <property type="entry name" value="TadE"/>
    <property type="match status" value="1"/>
</dbReference>
<accession>A0ABT8AYV7</accession>
<gene>
    <name evidence="4" type="ORF">QWZ18_29010</name>
</gene>
<organism evidence="4 5">
    <name type="scientific">Methylobacterium longum</name>
    <dbReference type="NCBI Taxonomy" id="767694"/>
    <lineage>
        <taxon>Bacteria</taxon>
        <taxon>Pseudomonadati</taxon>
        <taxon>Pseudomonadota</taxon>
        <taxon>Alphaproteobacteria</taxon>
        <taxon>Hyphomicrobiales</taxon>
        <taxon>Methylobacteriaceae</taxon>
        <taxon>Methylobacterium</taxon>
    </lineage>
</organism>